<sequence length="123" mass="13527">MSQFGRKPRVDDDEIVAVFDTAETPVLTTSGVAEQLPISRRTALTRLKALREEGRLESMDVGAKAKVWWAATDQGDESSAPAEPLRDLVGMLDEDEAAAARERSQEWRESFNQEMDASNTSGA</sequence>
<reference evidence="2 3" key="1">
    <citation type="journal article" date="2014" name="PLoS Genet.">
        <title>Phylogenetically driven sequencing of extremely halophilic archaea reveals strategies for static and dynamic osmo-response.</title>
        <authorList>
            <person name="Becker E.A."/>
            <person name="Seitzer P.M."/>
            <person name="Tritt A."/>
            <person name="Larsen D."/>
            <person name="Krusor M."/>
            <person name="Yao A.I."/>
            <person name="Wu D."/>
            <person name="Madern D."/>
            <person name="Eisen J.A."/>
            <person name="Darling A.E."/>
            <person name="Facciotti M.T."/>
        </authorList>
    </citation>
    <scope>NUCLEOTIDE SEQUENCE [LARGE SCALE GENOMIC DNA]</scope>
    <source>
        <strain evidence="2 3">GA33</strain>
    </source>
</reference>
<feature type="region of interest" description="Disordered" evidence="1">
    <location>
        <begin position="92"/>
        <end position="123"/>
    </location>
</feature>
<dbReference type="eggNOG" id="arCOG08095">
    <property type="taxonomic scope" value="Archaea"/>
</dbReference>
<organism evidence="2 3">
    <name type="scientific">Natronorubrum tibetense GA33</name>
    <dbReference type="NCBI Taxonomy" id="1114856"/>
    <lineage>
        <taxon>Archaea</taxon>
        <taxon>Methanobacteriati</taxon>
        <taxon>Methanobacteriota</taxon>
        <taxon>Stenosarchaea group</taxon>
        <taxon>Halobacteria</taxon>
        <taxon>Halobacteriales</taxon>
        <taxon>Natrialbaceae</taxon>
        <taxon>Natronorubrum</taxon>
    </lineage>
</organism>
<evidence type="ECO:0000313" key="3">
    <source>
        <dbReference type="Proteomes" id="UP000011599"/>
    </source>
</evidence>
<name>L9VN41_9EURY</name>
<keyword evidence="3" id="KW-1185">Reference proteome</keyword>
<proteinExistence type="predicted"/>
<dbReference type="PATRIC" id="fig|1114856.3.peg.3974"/>
<dbReference type="RefSeq" id="WP_006091967.1">
    <property type="nucleotide sequence ID" value="NZ_AOHW01000045.1"/>
</dbReference>
<evidence type="ECO:0000256" key="1">
    <source>
        <dbReference type="SAM" id="MobiDB-lite"/>
    </source>
</evidence>
<dbReference type="OrthoDB" id="189973at2157"/>
<comment type="caution">
    <text evidence="2">The sequence shown here is derived from an EMBL/GenBank/DDBJ whole genome shotgun (WGS) entry which is preliminary data.</text>
</comment>
<evidence type="ECO:0000313" key="2">
    <source>
        <dbReference type="EMBL" id="ELY37663.1"/>
    </source>
</evidence>
<feature type="compositionally biased region" description="Basic and acidic residues" evidence="1">
    <location>
        <begin position="98"/>
        <end position="111"/>
    </location>
</feature>
<evidence type="ECO:0008006" key="4">
    <source>
        <dbReference type="Google" id="ProtNLM"/>
    </source>
</evidence>
<gene>
    <name evidence="2" type="ORF">C496_19185</name>
</gene>
<dbReference type="AlphaFoldDB" id="L9VN41"/>
<dbReference type="InterPro" id="IPR036390">
    <property type="entry name" value="WH_DNA-bd_sf"/>
</dbReference>
<accession>L9VN41</accession>
<protein>
    <recommendedName>
        <fullName evidence="4">Helix-turn-helix type 11 domain-containing protein</fullName>
    </recommendedName>
</protein>
<feature type="compositionally biased region" description="Polar residues" evidence="1">
    <location>
        <begin position="112"/>
        <end position="123"/>
    </location>
</feature>
<dbReference type="Proteomes" id="UP000011599">
    <property type="component" value="Unassembled WGS sequence"/>
</dbReference>
<dbReference type="EMBL" id="AOHW01000045">
    <property type="protein sequence ID" value="ELY37663.1"/>
    <property type="molecule type" value="Genomic_DNA"/>
</dbReference>
<dbReference type="SUPFAM" id="SSF46785">
    <property type="entry name" value="Winged helix' DNA-binding domain"/>
    <property type="match status" value="1"/>
</dbReference>